<sequence>MSILRTSVLALVVAAGPLAAKPLVTSSEETLARICLARTESPDRIVAACDAALTDAALTPAQRVELTVARGDGLSWQGEHEAGASSYRAATQLDPRSIDAWNGLGWALWELQDDAAAYEAFSTSLSIDVSVQGLSGTAGTGRRTGKVDAEEARERLRAALSIDPEYIWALRELGWSLFDAQDFQGAAEAFEGALRIDPDDVNARFGLGRTKIGLNDNEAALTAFNDLLADAPGDFATEVYRIIALRNLDRNAQALRESERMIAAYPDRASGYIEKGLSLMALQRRSEAIDTYREADARLGPNNAILYWYADALTVDGRFLEALAVIDRGLALDGADHTDHLMKSYIALELKDFETARAAAENCLATGVNDPWAHYYIAIALVHDGHAAEGLERFGRAITAGLPADRIGAFATELVSAGKYVEAAQLRLKY</sequence>
<dbReference type="Proteomes" id="UP000245390">
    <property type="component" value="Unassembled WGS sequence"/>
</dbReference>
<dbReference type="EMBL" id="QGGV01000010">
    <property type="protein sequence ID" value="PWK54884.1"/>
    <property type="molecule type" value="Genomic_DNA"/>
</dbReference>
<comment type="caution">
    <text evidence="3">The sequence shown here is derived from an EMBL/GenBank/DDBJ whole genome shotgun (WGS) entry which is preliminary data.</text>
</comment>
<dbReference type="PANTHER" id="PTHR12558:SF13">
    <property type="entry name" value="CELL DIVISION CYCLE PROTEIN 27 HOMOLOG"/>
    <property type="match status" value="1"/>
</dbReference>
<name>A0A316G1R1_9RHOB</name>
<evidence type="ECO:0000313" key="3">
    <source>
        <dbReference type="EMBL" id="PWK54884.1"/>
    </source>
</evidence>
<dbReference type="OrthoDB" id="7702646at2"/>
<dbReference type="SUPFAM" id="SSF48452">
    <property type="entry name" value="TPR-like"/>
    <property type="match status" value="1"/>
</dbReference>
<keyword evidence="4" id="KW-1185">Reference proteome</keyword>
<keyword evidence="2" id="KW-0732">Signal</keyword>
<gene>
    <name evidence="3" type="ORF">C8D95_110179</name>
</gene>
<evidence type="ECO:0000313" key="4">
    <source>
        <dbReference type="Proteomes" id="UP000245390"/>
    </source>
</evidence>
<protein>
    <submittedName>
        <fullName evidence="3">Tetratricopeptide repeat protein</fullName>
    </submittedName>
</protein>
<dbReference type="InterPro" id="IPR011990">
    <property type="entry name" value="TPR-like_helical_dom_sf"/>
</dbReference>
<dbReference type="AlphaFoldDB" id="A0A316G1R1"/>
<accession>A0A316G1R1</accession>
<dbReference type="KEGG" id="salo:EF888_00505"/>
<keyword evidence="1" id="KW-0802">TPR repeat</keyword>
<proteinExistence type="predicted"/>
<dbReference type="RefSeq" id="WP_109760663.1">
    <property type="nucleotide sequence ID" value="NZ_CP034588.1"/>
</dbReference>
<organism evidence="3 4">
    <name type="scientific">Silicimonas algicola</name>
    <dbReference type="NCBI Taxonomy" id="1826607"/>
    <lineage>
        <taxon>Bacteria</taxon>
        <taxon>Pseudomonadati</taxon>
        <taxon>Pseudomonadota</taxon>
        <taxon>Alphaproteobacteria</taxon>
        <taxon>Rhodobacterales</taxon>
        <taxon>Paracoccaceae</taxon>
    </lineage>
</organism>
<dbReference type="Gene3D" id="1.25.40.10">
    <property type="entry name" value="Tetratricopeptide repeat domain"/>
    <property type="match status" value="3"/>
</dbReference>
<feature type="repeat" description="TPR" evidence="1">
    <location>
        <begin position="167"/>
        <end position="200"/>
    </location>
</feature>
<dbReference type="Pfam" id="PF14559">
    <property type="entry name" value="TPR_19"/>
    <property type="match status" value="1"/>
</dbReference>
<dbReference type="SMART" id="SM00028">
    <property type="entry name" value="TPR"/>
    <property type="match status" value="5"/>
</dbReference>
<reference evidence="3 4" key="1">
    <citation type="submission" date="2018-05" db="EMBL/GenBank/DDBJ databases">
        <title>Genomic Encyclopedia of Type Strains, Phase IV (KMG-IV): sequencing the most valuable type-strain genomes for metagenomic binning, comparative biology and taxonomic classification.</title>
        <authorList>
            <person name="Goeker M."/>
        </authorList>
    </citation>
    <scope>NUCLEOTIDE SEQUENCE [LARGE SCALE GENOMIC DNA]</scope>
    <source>
        <strain evidence="3 4">DSM 103371</strain>
    </source>
</reference>
<dbReference type="Pfam" id="PF13432">
    <property type="entry name" value="TPR_16"/>
    <property type="match status" value="2"/>
</dbReference>
<evidence type="ECO:0000256" key="2">
    <source>
        <dbReference type="SAM" id="SignalP"/>
    </source>
</evidence>
<evidence type="ECO:0000256" key="1">
    <source>
        <dbReference type="PROSITE-ProRule" id="PRU00339"/>
    </source>
</evidence>
<dbReference type="PANTHER" id="PTHR12558">
    <property type="entry name" value="CELL DIVISION CYCLE 16,23,27"/>
    <property type="match status" value="1"/>
</dbReference>
<feature type="chain" id="PRO_5016380667" evidence="2">
    <location>
        <begin position="21"/>
        <end position="430"/>
    </location>
</feature>
<dbReference type="PROSITE" id="PS50005">
    <property type="entry name" value="TPR"/>
    <property type="match status" value="1"/>
</dbReference>
<dbReference type="InterPro" id="IPR019734">
    <property type="entry name" value="TPR_rpt"/>
</dbReference>
<feature type="signal peptide" evidence="2">
    <location>
        <begin position="1"/>
        <end position="20"/>
    </location>
</feature>